<accession>A0ABU4KDR0</accession>
<evidence type="ECO:0000256" key="4">
    <source>
        <dbReference type="SAM" id="MobiDB-lite"/>
    </source>
</evidence>
<feature type="non-terminal residue" evidence="6">
    <location>
        <position position="58"/>
    </location>
</feature>
<evidence type="ECO:0000313" key="7">
    <source>
        <dbReference type="Proteomes" id="UP001278571"/>
    </source>
</evidence>
<dbReference type="PANTHER" id="PTHR23026">
    <property type="entry name" value="NADPH NITROREDUCTASE"/>
    <property type="match status" value="1"/>
</dbReference>
<evidence type="ECO:0000256" key="1">
    <source>
        <dbReference type="ARBA" id="ARBA00022630"/>
    </source>
</evidence>
<feature type="domain" description="Nitroreductase" evidence="5">
    <location>
        <begin position="12"/>
        <end position="55"/>
    </location>
</feature>
<dbReference type="PANTHER" id="PTHR23026:SF90">
    <property type="entry name" value="IODOTYROSINE DEIODINASE 1"/>
    <property type="match status" value="1"/>
</dbReference>
<protein>
    <submittedName>
        <fullName evidence="6">Nitroreductase family protein</fullName>
    </submittedName>
</protein>
<evidence type="ECO:0000256" key="2">
    <source>
        <dbReference type="ARBA" id="ARBA00022643"/>
    </source>
</evidence>
<reference evidence="6 7" key="1">
    <citation type="submission" date="2023-10" db="EMBL/GenBank/DDBJ databases">
        <authorList>
            <person name="Wang X.X."/>
        </authorList>
    </citation>
    <scope>NUCLEOTIDE SEQUENCE [LARGE SCALE GENOMIC DNA]</scope>
    <source>
        <strain evidence="6 7">NBRC 12816</strain>
    </source>
</reference>
<proteinExistence type="predicted"/>
<name>A0ABU4KDR0_9ACTN</name>
<keyword evidence="2" id="KW-0288">FMN</keyword>
<organism evidence="6 7">
    <name type="scientific">Streptomyces roseolus</name>
    <dbReference type="NCBI Taxonomy" id="67358"/>
    <lineage>
        <taxon>Bacteria</taxon>
        <taxon>Bacillati</taxon>
        <taxon>Actinomycetota</taxon>
        <taxon>Actinomycetes</taxon>
        <taxon>Kitasatosporales</taxon>
        <taxon>Streptomycetaceae</taxon>
        <taxon>Streptomyces</taxon>
    </lineage>
</organism>
<evidence type="ECO:0000313" key="6">
    <source>
        <dbReference type="EMBL" id="MDX2295904.1"/>
    </source>
</evidence>
<comment type="caution">
    <text evidence="6">The sequence shown here is derived from an EMBL/GenBank/DDBJ whole genome shotgun (WGS) entry which is preliminary data.</text>
</comment>
<feature type="region of interest" description="Disordered" evidence="4">
    <location>
        <begin position="39"/>
        <end position="58"/>
    </location>
</feature>
<gene>
    <name evidence="6" type="ORF">R2363_27495</name>
</gene>
<sequence length="58" mass="6197">MTQALSVTDAVTSRRSIRRFLPDAVDPAVLRGVLETAQRAPSGGNVQPWNAHVVTGEP</sequence>
<evidence type="ECO:0000259" key="5">
    <source>
        <dbReference type="Pfam" id="PF00881"/>
    </source>
</evidence>
<dbReference type="Proteomes" id="UP001278571">
    <property type="component" value="Unassembled WGS sequence"/>
</dbReference>
<dbReference type="Gene3D" id="3.40.109.10">
    <property type="entry name" value="NADH Oxidase"/>
    <property type="match status" value="1"/>
</dbReference>
<keyword evidence="1" id="KW-0285">Flavoprotein</keyword>
<evidence type="ECO:0000256" key="3">
    <source>
        <dbReference type="ARBA" id="ARBA00023002"/>
    </source>
</evidence>
<dbReference type="InterPro" id="IPR050627">
    <property type="entry name" value="Nitroreductase/BluB"/>
</dbReference>
<keyword evidence="7" id="KW-1185">Reference proteome</keyword>
<dbReference type="EMBL" id="JAWJZF010000478">
    <property type="protein sequence ID" value="MDX2295904.1"/>
    <property type="molecule type" value="Genomic_DNA"/>
</dbReference>
<keyword evidence="3" id="KW-0560">Oxidoreductase</keyword>
<dbReference type="InterPro" id="IPR029479">
    <property type="entry name" value="Nitroreductase"/>
</dbReference>
<dbReference type="InterPro" id="IPR000415">
    <property type="entry name" value="Nitroreductase-like"/>
</dbReference>
<dbReference type="Pfam" id="PF00881">
    <property type="entry name" value="Nitroreductase"/>
    <property type="match status" value="1"/>
</dbReference>
<dbReference type="SUPFAM" id="SSF55469">
    <property type="entry name" value="FMN-dependent nitroreductase-like"/>
    <property type="match status" value="1"/>
</dbReference>